<sequence>MKPLTISFVHDSLDNKPGISKPILITASDGHDYVLKNNIIEESGRRFNFDASLMQELLVTQIAEKLHVPTPKCVIIKISKDDLAFFSKLRFSGLFSDGLYYAVEYISDTTNEIMAVLKAGREQGQKFVIREWNKIFKNIVNKEAIAKIFALDFLTMNADRFTNPGNIILKEQSDSRYLISIDYGFCFYSPFWRSPSNQMPQEKIALLSENSFDFNKPAAITNYVNVVHRHFMEWSVQHGQLPFGYGIIFSSLAAVMEPTNTNPFQQIVGDIQNLSGDNIEAYLNAIPKEWFVDGEVEKQAYLDFLIRQKFLIKNILNFVSGMGLFTNLKGGKLEWLKENNSNIG</sequence>
<proteinExistence type="predicted"/>
<accession>A0A422M1Q6</accession>
<reference evidence="2 3" key="1">
    <citation type="journal article" date="2018" name="Front. Microbiol.">
        <title>Conversion of Methionine to Cysteine in Lactobacillus paracasei Depends on the Highly Mobile cysK-ctl-cysE Gene Cluster.</title>
        <authorList>
            <person name="Wuthrich D."/>
            <person name="Irmler S."/>
            <person name="Berthoud H."/>
            <person name="Guggenbuhl B."/>
            <person name="Eugster E."/>
            <person name="Bruggmann R."/>
        </authorList>
    </citation>
    <scope>NUCLEOTIDE SEQUENCE [LARGE SCALE GENOMIC DNA]</scope>
    <source>
        <strain evidence="2 3">FAM18157</strain>
    </source>
</reference>
<dbReference type="EMBL" id="LKFS01000071">
    <property type="protein sequence ID" value="RND80753.1"/>
    <property type="molecule type" value="Genomic_DNA"/>
</dbReference>
<evidence type="ECO:0000313" key="2">
    <source>
        <dbReference type="EMBL" id="RND80753.1"/>
    </source>
</evidence>
<dbReference type="AlphaFoldDB" id="A0A422M1Q6"/>
<feature type="domain" description="HipA-like kinase" evidence="1">
    <location>
        <begin position="17"/>
        <end position="191"/>
    </location>
</feature>
<gene>
    <name evidence="2" type="ORF">FAM18157_01738</name>
</gene>
<comment type="caution">
    <text evidence="2">The sequence shown here is derived from an EMBL/GenBank/DDBJ whole genome shotgun (WGS) entry which is preliminary data.</text>
</comment>
<dbReference type="InterPro" id="IPR046748">
    <property type="entry name" value="HipA_2"/>
</dbReference>
<dbReference type="Pfam" id="PF20613">
    <property type="entry name" value="HipA_2"/>
    <property type="match status" value="1"/>
</dbReference>
<evidence type="ECO:0000259" key="1">
    <source>
        <dbReference type="Pfam" id="PF20613"/>
    </source>
</evidence>
<evidence type="ECO:0000313" key="3">
    <source>
        <dbReference type="Proteomes" id="UP000284716"/>
    </source>
</evidence>
<dbReference type="Proteomes" id="UP000284716">
    <property type="component" value="Unassembled WGS sequence"/>
</dbReference>
<organism evidence="2 3">
    <name type="scientific">Lacticaseibacillus paracasei</name>
    <name type="common">Lactobacillus paracasei</name>
    <dbReference type="NCBI Taxonomy" id="1597"/>
    <lineage>
        <taxon>Bacteria</taxon>
        <taxon>Bacillati</taxon>
        <taxon>Bacillota</taxon>
        <taxon>Bacilli</taxon>
        <taxon>Lactobacillales</taxon>
        <taxon>Lactobacillaceae</taxon>
        <taxon>Lacticaseibacillus</taxon>
    </lineage>
</organism>
<dbReference type="RefSeq" id="WP_123031982.1">
    <property type="nucleotide sequence ID" value="NZ_LKFS01000071.1"/>
</dbReference>
<name>A0A422M1Q6_LACPA</name>
<protein>
    <recommendedName>
        <fullName evidence="1">HipA-like kinase domain-containing protein</fullName>
    </recommendedName>
</protein>